<evidence type="ECO:0000313" key="2">
    <source>
        <dbReference type="Proteomes" id="UP000612899"/>
    </source>
</evidence>
<gene>
    <name evidence="1" type="ORF">Rhe02_42190</name>
</gene>
<sequence>MVFKKLLASLGLGGVEADTVLSSQPAAAGGQLSGQVNLRAKSDTDITGITLILVAQGPMGELELDRFHVAGAVRIPSGATQSVPFGVRLPAHTPFTVLFGQNLPGMRLGVRTELAVASGKAKGDFDPLRVEAAAVHEQIIDTLGLIGCRFVRSEIRPGQHAGLNAPAAQAITFYAPIPEGQQPGPHIPLITFTLLGNNDGLTVLAELAARPGMADRHELSAADITRLTNTDGGWSGEVDRWLVNTLDKMAAGQAVPGAGSGAFMQPHAPAPQHGYRQPGHSVPGYAYSGKSHGSYKYSGYHGRPSMAGTLAMGVGGAALGFLGGMMLGDMIGDAFEPDMAGDAMDAAGIEDPGLADAGYDDMGGYDDFGGGDFGGGDFGGGEF</sequence>
<dbReference type="PANTHER" id="PTHR40053">
    <property type="entry name" value="SPORULATION-CONTROL PROTEIN SPO0M"/>
    <property type="match status" value="1"/>
</dbReference>
<evidence type="ECO:0008006" key="3">
    <source>
        <dbReference type="Google" id="ProtNLM"/>
    </source>
</evidence>
<organism evidence="1 2">
    <name type="scientific">Rhizocola hellebori</name>
    <dbReference type="NCBI Taxonomy" id="1392758"/>
    <lineage>
        <taxon>Bacteria</taxon>
        <taxon>Bacillati</taxon>
        <taxon>Actinomycetota</taxon>
        <taxon>Actinomycetes</taxon>
        <taxon>Micromonosporales</taxon>
        <taxon>Micromonosporaceae</taxon>
        <taxon>Rhizocola</taxon>
    </lineage>
</organism>
<name>A0A8J3QA60_9ACTN</name>
<dbReference type="Pfam" id="PF07070">
    <property type="entry name" value="Spo0M"/>
    <property type="match status" value="1"/>
</dbReference>
<dbReference type="PANTHER" id="PTHR40053:SF1">
    <property type="entry name" value="SPORULATION-CONTROL PROTEIN SPO0M"/>
    <property type="match status" value="1"/>
</dbReference>
<reference evidence="1" key="1">
    <citation type="submission" date="2021-01" db="EMBL/GenBank/DDBJ databases">
        <title>Whole genome shotgun sequence of Rhizocola hellebori NBRC 109834.</title>
        <authorList>
            <person name="Komaki H."/>
            <person name="Tamura T."/>
        </authorList>
    </citation>
    <scope>NUCLEOTIDE SEQUENCE</scope>
    <source>
        <strain evidence="1">NBRC 109834</strain>
    </source>
</reference>
<keyword evidence="2" id="KW-1185">Reference proteome</keyword>
<dbReference type="Proteomes" id="UP000612899">
    <property type="component" value="Unassembled WGS sequence"/>
</dbReference>
<dbReference type="AlphaFoldDB" id="A0A8J3QA60"/>
<comment type="caution">
    <text evidence="1">The sequence shown here is derived from an EMBL/GenBank/DDBJ whole genome shotgun (WGS) entry which is preliminary data.</text>
</comment>
<dbReference type="RefSeq" id="WP_203909989.1">
    <property type="nucleotide sequence ID" value="NZ_BONY01000024.1"/>
</dbReference>
<proteinExistence type="predicted"/>
<dbReference type="EMBL" id="BONY01000024">
    <property type="protein sequence ID" value="GIH06152.1"/>
    <property type="molecule type" value="Genomic_DNA"/>
</dbReference>
<protein>
    <recommendedName>
        <fullName evidence="3">Sporulation protein</fullName>
    </recommendedName>
</protein>
<evidence type="ECO:0000313" key="1">
    <source>
        <dbReference type="EMBL" id="GIH06152.1"/>
    </source>
</evidence>
<dbReference type="InterPro" id="IPR009776">
    <property type="entry name" value="Spore_0_M"/>
</dbReference>
<accession>A0A8J3QA60</accession>